<evidence type="ECO:0000313" key="3">
    <source>
        <dbReference type="Proteomes" id="UP001642540"/>
    </source>
</evidence>
<keyword evidence="1" id="KW-0812">Transmembrane</keyword>
<sequence length="861" mass="99480">MSTLTHYTTYIGILLTTIFVCKALAYKPPPRYGWVIGFKTGTVSQYLKTNELYAKLSPDRKVYYKRIFGQTTPSSNFVPVSNLNDFLAPFSKCFIHLTNFQNVDILQPQHPMVIRHQISAHLKLNGQPNKFIQWIPHGLNVTGLNIDSRYCPLSKLMVTRHGICASLNPTLMQLIQVWDRVDTVPVGKTNTDDSVAVQTSVYHALILDGKFESNWERIMRITGSNSFIICVAWIRVPRFCKVILKEHYSADEKILEESKTKPCKNEPPVYDVNLNSWLGGELDVVDEEWQLQHRLPSPWSMKHKVDNAVFVKMNFMNHFSLCENYIQHKNYWANLPFDSVHEKTVHALTHVFLSIMGNATYRVSLTSSSRVCTNGKWIEETYPEIDPFASKIWITNDYGIEDNSFITSIPDKINSLRFVSCGRARVTSLAFVELIKIFDLWIWLYLLLLMMIIPPIAQFRMMKYLSVVSIYKLYTTHFVLFIEGLCSIAKVLLEQGDNNLSAGRKWSRIIGGTFITAALVLSNAYKGQNVFNLVTNLRPIPYENFSQLVQGNFSIYSGSSEPKIPIQILLSANLSRHEISERSVSPDDSWLKTIFPFAFAWADPYKLYYLATTREKKYARKLSKQNWELLSLVKNHSTLLPTTMESLRKVCNDLFPQNLNILEKKQRISFFTDYEARTEAVIKSFSKFQNSETLEIMKPCNRTAVLVEDDWAQQLAFALSKFLSKTKDIYVGKEVLYEHLFMFKLHDYVRLSDMKRAKSVIASGIWEFWMKFFRQKVLFRGDEDAYELKRPKMSGNISVVFLLILVGWSLSSFVFILEVIECIAKLVLSCINVLKRNCLRVFRRYNIRTLRGCTVYADNTL</sequence>
<dbReference type="Proteomes" id="UP001642540">
    <property type="component" value="Unassembled WGS sequence"/>
</dbReference>
<evidence type="ECO:0000313" key="2">
    <source>
        <dbReference type="EMBL" id="CAL8130014.1"/>
    </source>
</evidence>
<protein>
    <submittedName>
        <fullName evidence="2">Uncharacterized protein</fullName>
    </submittedName>
</protein>
<keyword evidence="1" id="KW-1133">Transmembrane helix</keyword>
<feature type="transmembrane region" description="Helical" evidence="1">
    <location>
        <begin position="799"/>
        <end position="820"/>
    </location>
</feature>
<accession>A0ABP1RLC9</accession>
<feature type="transmembrane region" description="Helical" evidence="1">
    <location>
        <begin position="505"/>
        <end position="525"/>
    </location>
</feature>
<organism evidence="2 3">
    <name type="scientific">Orchesella dallaii</name>
    <dbReference type="NCBI Taxonomy" id="48710"/>
    <lineage>
        <taxon>Eukaryota</taxon>
        <taxon>Metazoa</taxon>
        <taxon>Ecdysozoa</taxon>
        <taxon>Arthropoda</taxon>
        <taxon>Hexapoda</taxon>
        <taxon>Collembola</taxon>
        <taxon>Entomobryomorpha</taxon>
        <taxon>Entomobryoidea</taxon>
        <taxon>Orchesellidae</taxon>
        <taxon>Orchesellinae</taxon>
        <taxon>Orchesella</taxon>
    </lineage>
</organism>
<keyword evidence="1" id="KW-0472">Membrane</keyword>
<name>A0ABP1RLC9_9HEXA</name>
<evidence type="ECO:0000256" key="1">
    <source>
        <dbReference type="SAM" id="Phobius"/>
    </source>
</evidence>
<feature type="transmembrane region" description="Helical" evidence="1">
    <location>
        <begin position="471"/>
        <end position="493"/>
    </location>
</feature>
<gene>
    <name evidence="2" type="ORF">ODALV1_LOCUS23525</name>
</gene>
<keyword evidence="3" id="KW-1185">Reference proteome</keyword>
<proteinExistence type="predicted"/>
<feature type="transmembrane region" description="Helical" evidence="1">
    <location>
        <begin position="440"/>
        <end position="459"/>
    </location>
</feature>
<reference evidence="2 3" key="1">
    <citation type="submission" date="2024-08" db="EMBL/GenBank/DDBJ databases">
        <authorList>
            <person name="Cucini C."/>
            <person name="Frati F."/>
        </authorList>
    </citation>
    <scope>NUCLEOTIDE SEQUENCE [LARGE SCALE GENOMIC DNA]</scope>
</reference>
<comment type="caution">
    <text evidence="2">The sequence shown here is derived from an EMBL/GenBank/DDBJ whole genome shotgun (WGS) entry which is preliminary data.</text>
</comment>
<dbReference type="EMBL" id="CAXLJM020000081">
    <property type="protein sequence ID" value="CAL8130014.1"/>
    <property type="molecule type" value="Genomic_DNA"/>
</dbReference>